<dbReference type="PANTHER" id="PTHR11102:SF160">
    <property type="entry name" value="ERAD-ASSOCIATED E3 UBIQUITIN-PROTEIN LIGASE COMPONENT HRD3"/>
    <property type="match status" value="1"/>
</dbReference>
<feature type="chain" id="PRO_5021773080" description="Sel1 repeat family protein" evidence="1">
    <location>
        <begin position="27"/>
        <end position="377"/>
    </location>
</feature>
<evidence type="ECO:0000313" key="2">
    <source>
        <dbReference type="EMBL" id="RZD14577.1"/>
    </source>
</evidence>
<dbReference type="SUPFAM" id="SSF81901">
    <property type="entry name" value="HCP-like"/>
    <property type="match status" value="1"/>
</dbReference>
<gene>
    <name evidence="2" type="ORF">EVJ47_05250</name>
</gene>
<dbReference type="AlphaFoldDB" id="A0A519BBD0"/>
<reference evidence="2 3" key="1">
    <citation type="submission" date="2019-01" db="EMBL/GenBank/DDBJ databases">
        <title>Insights into ecological role of a new deltaproteobacterial order Candidatus Sinidesulfobacterales (Sva0485) by metagenomics and metatranscriptomics.</title>
        <authorList>
            <person name="Tan S."/>
            <person name="Liu J."/>
            <person name="Fang Y."/>
            <person name="Hedlund B.P."/>
            <person name="Lian Z.H."/>
            <person name="Huang L.Y."/>
            <person name="Li J.T."/>
            <person name="Huang L.N."/>
            <person name="Li W.J."/>
            <person name="Jiang H.C."/>
            <person name="Dong H.L."/>
            <person name="Shu W.S."/>
        </authorList>
    </citation>
    <scope>NUCLEOTIDE SEQUENCE [LARGE SCALE GENOMIC DNA]</scope>
    <source>
        <strain evidence="2">AP3</strain>
    </source>
</reference>
<dbReference type="Proteomes" id="UP000320813">
    <property type="component" value="Unassembled WGS sequence"/>
</dbReference>
<dbReference type="Pfam" id="PF08238">
    <property type="entry name" value="Sel1"/>
    <property type="match status" value="7"/>
</dbReference>
<organism evidence="2 3">
    <name type="scientific">Candidatus Acidulodesulfobacterium ferriphilum</name>
    <dbReference type="NCBI Taxonomy" id="2597223"/>
    <lineage>
        <taxon>Bacteria</taxon>
        <taxon>Deltaproteobacteria</taxon>
        <taxon>Candidatus Acidulodesulfobacterales</taxon>
        <taxon>Candidatus Acidulodesulfobacterium</taxon>
    </lineage>
</organism>
<accession>A0A519BBD0</accession>
<dbReference type="Gene3D" id="1.25.40.10">
    <property type="entry name" value="Tetratricopeptide repeat domain"/>
    <property type="match status" value="3"/>
</dbReference>
<name>A0A519BBD0_9DELT</name>
<dbReference type="InterPro" id="IPR011990">
    <property type="entry name" value="TPR-like_helical_dom_sf"/>
</dbReference>
<dbReference type="InterPro" id="IPR006597">
    <property type="entry name" value="Sel1-like"/>
</dbReference>
<sequence length="377" mass="43420">MIKTKIKIISVLLFSIIFLYLSPAYAAQSYAVMIKKVNNDFAKHHYEKAFLILRMLADKGNMKAQRKLGFMYDNGYDGFPKNFKKANRWFKLAAEQGDAESQLNVGNAFFCGFGVPKNFKKALYWYKLAVKQGNSADVEGEGNVGSNLYLYETHKYASYPTTYDGETNIGVIYYMGGYGIRKNLKKAIYWSKLAAKQGNEYGEYNIGFLYYNGEVIPKKWAEANFWYRFAAKQGNQVIKMELNKAYRYDYIQEDFKKAAYWYKLAAEQGDIDAQTDLGHIYYHGKGVPQNYKLAVYWYKSVAAGGVSTGQATLGYCYYKGYGVAKNYIKALKWFIIAKTNGCKCINKYINDIKHRLTASQIAEAKREAQEWRLKHRE</sequence>
<dbReference type="InterPro" id="IPR050767">
    <property type="entry name" value="Sel1_AlgK"/>
</dbReference>
<proteinExistence type="predicted"/>
<dbReference type="PANTHER" id="PTHR11102">
    <property type="entry name" value="SEL-1-LIKE PROTEIN"/>
    <property type="match status" value="1"/>
</dbReference>
<dbReference type="EMBL" id="SGBD01000002">
    <property type="protein sequence ID" value="RZD14577.1"/>
    <property type="molecule type" value="Genomic_DNA"/>
</dbReference>
<comment type="caution">
    <text evidence="2">The sequence shown here is derived from an EMBL/GenBank/DDBJ whole genome shotgun (WGS) entry which is preliminary data.</text>
</comment>
<dbReference type="SMART" id="SM00671">
    <property type="entry name" value="SEL1"/>
    <property type="match status" value="7"/>
</dbReference>
<evidence type="ECO:0000313" key="3">
    <source>
        <dbReference type="Proteomes" id="UP000320813"/>
    </source>
</evidence>
<evidence type="ECO:0008006" key="4">
    <source>
        <dbReference type="Google" id="ProtNLM"/>
    </source>
</evidence>
<keyword evidence="1" id="KW-0732">Signal</keyword>
<feature type="signal peptide" evidence="1">
    <location>
        <begin position="1"/>
        <end position="26"/>
    </location>
</feature>
<protein>
    <recommendedName>
        <fullName evidence="4">Sel1 repeat family protein</fullName>
    </recommendedName>
</protein>
<evidence type="ECO:0000256" key="1">
    <source>
        <dbReference type="SAM" id="SignalP"/>
    </source>
</evidence>